<keyword evidence="2" id="KW-0547">Nucleotide-binding</keyword>
<dbReference type="KEGG" id="hcv:FTV88_1330"/>
<dbReference type="SUPFAM" id="SSF52540">
    <property type="entry name" value="P-loop containing nucleoside triphosphate hydrolases"/>
    <property type="match status" value="1"/>
</dbReference>
<dbReference type="InterPro" id="IPR001650">
    <property type="entry name" value="Helicase_C-like"/>
</dbReference>
<dbReference type="Gene3D" id="3.40.50.300">
    <property type="entry name" value="P-loop containing nucleotide triphosphate hydrolases"/>
    <property type="match status" value="1"/>
</dbReference>
<dbReference type="AlphaFoldDB" id="A0A5Q2MXZ3"/>
<keyword evidence="3" id="KW-1185">Reference proteome</keyword>
<reference evidence="3" key="1">
    <citation type="submission" date="2019-11" db="EMBL/GenBank/DDBJ databases">
        <title>Genome sequence of Heliorestis convoluta strain HH, an alkaliphilic and minimalistic phototrophic bacterium from a soda lake in Egypt.</title>
        <authorList>
            <person name="Dewey E.D."/>
            <person name="Stokes L.M."/>
            <person name="Burchell B.M."/>
            <person name="Shaffer K.N."/>
            <person name="Huntington A.M."/>
            <person name="Baker J.M."/>
            <person name="Nadendla S."/>
            <person name="Giglio M.G."/>
            <person name="Touchman J.W."/>
            <person name="Blankenship R.E."/>
            <person name="Madigan M.T."/>
            <person name="Sattley W.M."/>
        </authorList>
    </citation>
    <scope>NUCLEOTIDE SEQUENCE [LARGE SCALE GENOMIC DNA]</scope>
    <source>
        <strain evidence="3">HH</strain>
    </source>
</reference>
<sequence>MERGITVPRANVVVLFAENERIYDERTLIQMAGRAGRSTERPFGEAWFVGTRVTASMKEAERSIRWLNEEARKKGYLYAEKEEMAQPLA</sequence>
<keyword evidence="2" id="KW-0347">Helicase</keyword>
<dbReference type="Proteomes" id="UP000366051">
    <property type="component" value="Chromosome"/>
</dbReference>
<proteinExistence type="predicted"/>
<keyword evidence="2" id="KW-0067">ATP-binding</keyword>
<feature type="domain" description="Helicase C-terminal" evidence="1">
    <location>
        <begin position="1"/>
        <end position="38"/>
    </location>
</feature>
<dbReference type="GO" id="GO:0004386">
    <property type="term" value="F:helicase activity"/>
    <property type="evidence" value="ECO:0007669"/>
    <property type="project" value="UniProtKB-KW"/>
</dbReference>
<evidence type="ECO:0000313" key="2">
    <source>
        <dbReference type="EMBL" id="QGG47477.1"/>
    </source>
</evidence>
<organism evidence="2 3">
    <name type="scientific">Heliorestis convoluta</name>
    <dbReference type="NCBI Taxonomy" id="356322"/>
    <lineage>
        <taxon>Bacteria</taxon>
        <taxon>Bacillati</taxon>
        <taxon>Bacillota</taxon>
        <taxon>Clostridia</taxon>
        <taxon>Eubacteriales</taxon>
        <taxon>Heliobacteriaceae</taxon>
        <taxon>Heliorestis</taxon>
    </lineage>
</organism>
<dbReference type="InterPro" id="IPR027417">
    <property type="entry name" value="P-loop_NTPase"/>
</dbReference>
<dbReference type="EMBL" id="CP045875">
    <property type="protein sequence ID" value="QGG47477.1"/>
    <property type="molecule type" value="Genomic_DNA"/>
</dbReference>
<dbReference type="Pfam" id="PF00271">
    <property type="entry name" value="Helicase_C"/>
    <property type="match status" value="1"/>
</dbReference>
<name>A0A5Q2MXZ3_9FIRM</name>
<evidence type="ECO:0000259" key="1">
    <source>
        <dbReference type="Pfam" id="PF00271"/>
    </source>
</evidence>
<gene>
    <name evidence="2" type="ORF">FTV88_1330</name>
</gene>
<evidence type="ECO:0000313" key="3">
    <source>
        <dbReference type="Proteomes" id="UP000366051"/>
    </source>
</evidence>
<dbReference type="CDD" id="cd18785">
    <property type="entry name" value="SF2_C"/>
    <property type="match status" value="1"/>
</dbReference>
<protein>
    <submittedName>
        <fullName evidence="2">DEAD/DEAH box helicase</fullName>
    </submittedName>
</protein>
<keyword evidence="2" id="KW-0378">Hydrolase</keyword>
<accession>A0A5Q2MXZ3</accession>